<evidence type="ECO:0000256" key="2">
    <source>
        <dbReference type="ARBA" id="ARBA00012483"/>
    </source>
</evidence>
<protein>
    <recommendedName>
        <fullName evidence="2">RING-type E3 ubiquitin transferase</fullName>
        <ecNumber evidence="2">2.3.2.27</ecNumber>
    </recommendedName>
</protein>
<keyword evidence="5" id="KW-0833">Ubl conjugation pathway</keyword>
<dbReference type="PANTHER" id="PTHR14155:SF610">
    <property type="entry name" value="OS01G0755700 PROTEIN"/>
    <property type="match status" value="1"/>
</dbReference>
<evidence type="ECO:0000256" key="4">
    <source>
        <dbReference type="ARBA" id="ARBA00022771"/>
    </source>
</evidence>
<keyword evidence="10" id="KW-0812">Transmembrane</keyword>
<dbReference type="CDD" id="cd16461">
    <property type="entry name" value="RING-H2_EL5-like"/>
    <property type="match status" value="1"/>
</dbReference>
<evidence type="ECO:0000256" key="10">
    <source>
        <dbReference type="SAM" id="Phobius"/>
    </source>
</evidence>
<dbReference type="Pfam" id="PF13639">
    <property type="entry name" value="zf-RING_2"/>
    <property type="match status" value="2"/>
</dbReference>
<feature type="compositionally biased region" description="Pro residues" evidence="9">
    <location>
        <begin position="220"/>
        <end position="230"/>
    </location>
</feature>
<comment type="similarity">
    <text evidence="7">Belongs to the RING-type zinc finger family. ATL subfamily.</text>
</comment>
<dbReference type="GO" id="GO:0061630">
    <property type="term" value="F:ubiquitin protein ligase activity"/>
    <property type="evidence" value="ECO:0007669"/>
    <property type="project" value="UniProtKB-EC"/>
</dbReference>
<dbReference type="EC" id="2.3.2.27" evidence="2"/>
<feature type="compositionally biased region" description="Basic and acidic residues" evidence="9">
    <location>
        <begin position="291"/>
        <end position="310"/>
    </location>
</feature>
<keyword evidence="6" id="KW-0862">Zinc</keyword>
<gene>
    <name evidence="12" type="primary">ATL39</name>
    <name evidence="12" type="ORF">CK203_070547</name>
</gene>
<organism evidence="12 13">
    <name type="scientific">Vitis vinifera</name>
    <name type="common">Grape</name>
    <dbReference type="NCBI Taxonomy" id="29760"/>
    <lineage>
        <taxon>Eukaryota</taxon>
        <taxon>Viridiplantae</taxon>
        <taxon>Streptophyta</taxon>
        <taxon>Embryophyta</taxon>
        <taxon>Tracheophyta</taxon>
        <taxon>Spermatophyta</taxon>
        <taxon>Magnoliopsida</taxon>
        <taxon>eudicotyledons</taxon>
        <taxon>Gunneridae</taxon>
        <taxon>Pentapetalae</taxon>
        <taxon>rosids</taxon>
        <taxon>Vitales</taxon>
        <taxon>Vitaceae</taxon>
        <taxon>Viteae</taxon>
        <taxon>Vitis</taxon>
    </lineage>
</organism>
<dbReference type="AlphaFoldDB" id="A0A438FAU2"/>
<comment type="catalytic activity">
    <reaction evidence="1">
        <text>S-ubiquitinyl-[E2 ubiquitin-conjugating enzyme]-L-cysteine + [acceptor protein]-L-lysine = [E2 ubiquitin-conjugating enzyme]-L-cysteine + N(6)-ubiquitinyl-[acceptor protein]-L-lysine.</text>
        <dbReference type="EC" id="2.3.2.27"/>
    </reaction>
</comment>
<feature type="transmembrane region" description="Helical" evidence="10">
    <location>
        <begin position="25"/>
        <end position="48"/>
    </location>
</feature>
<evidence type="ECO:0000256" key="8">
    <source>
        <dbReference type="PROSITE-ProRule" id="PRU00175"/>
    </source>
</evidence>
<dbReference type="GO" id="GO:0008270">
    <property type="term" value="F:zinc ion binding"/>
    <property type="evidence" value="ECO:0007669"/>
    <property type="project" value="UniProtKB-KW"/>
</dbReference>
<dbReference type="InterPro" id="IPR053238">
    <property type="entry name" value="RING-H2_zinc_finger"/>
</dbReference>
<dbReference type="Gene3D" id="3.30.40.10">
    <property type="entry name" value="Zinc/RING finger domain, C3HC4 (zinc finger)"/>
    <property type="match status" value="2"/>
</dbReference>
<name>A0A438FAU2_VITVI</name>
<feature type="region of interest" description="Disordered" evidence="9">
    <location>
        <begin position="209"/>
        <end position="230"/>
    </location>
</feature>
<feature type="compositionally biased region" description="Low complexity" evidence="9">
    <location>
        <begin position="209"/>
        <end position="219"/>
    </location>
</feature>
<feature type="region of interest" description="Disordered" evidence="9">
    <location>
        <begin position="278"/>
        <end position="310"/>
    </location>
</feature>
<dbReference type="SUPFAM" id="SSF57850">
    <property type="entry name" value="RING/U-box"/>
    <property type="match status" value="2"/>
</dbReference>
<evidence type="ECO:0000259" key="11">
    <source>
        <dbReference type="PROSITE" id="PS50089"/>
    </source>
</evidence>
<keyword evidence="3" id="KW-0479">Metal-binding</keyword>
<dbReference type="InterPro" id="IPR001841">
    <property type="entry name" value="Znf_RING"/>
</dbReference>
<dbReference type="CDD" id="cd16454">
    <property type="entry name" value="RING-H2_PA-TM-RING"/>
    <property type="match status" value="1"/>
</dbReference>
<dbReference type="EMBL" id="QGNW01001068">
    <property type="protein sequence ID" value="RVW57087.1"/>
    <property type="molecule type" value="Genomic_DNA"/>
</dbReference>
<keyword evidence="4 8" id="KW-0863">Zinc-finger</keyword>
<evidence type="ECO:0000256" key="1">
    <source>
        <dbReference type="ARBA" id="ARBA00000900"/>
    </source>
</evidence>
<dbReference type="Proteomes" id="UP000288805">
    <property type="component" value="Unassembled WGS sequence"/>
</dbReference>
<feature type="domain" description="RING-type" evidence="11">
    <location>
        <begin position="128"/>
        <end position="170"/>
    </location>
</feature>
<evidence type="ECO:0000256" key="5">
    <source>
        <dbReference type="ARBA" id="ARBA00022786"/>
    </source>
</evidence>
<comment type="caution">
    <text evidence="12">The sequence shown here is derived from an EMBL/GenBank/DDBJ whole genome shotgun (WGS) entry which is preliminary data.</text>
</comment>
<evidence type="ECO:0000256" key="3">
    <source>
        <dbReference type="ARBA" id="ARBA00022723"/>
    </source>
</evidence>
<evidence type="ECO:0000313" key="12">
    <source>
        <dbReference type="EMBL" id="RVW57087.1"/>
    </source>
</evidence>
<reference evidence="12 13" key="1">
    <citation type="journal article" date="2018" name="PLoS Genet.">
        <title>Population sequencing reveals clonal diversity and ancestral inbreeding in the grapevine cultivar Chardonnay.</title>
        <authorList>
            <person name="Roach M.J."/>
            <person name="Johnson D.L."/>
            <person name="Bohlmann J."/>
            <person name="van Vuuren H.J."/>
            <person name="Jones S.J."/>
            <person name="Pretorius I.S."/>
            <person name="Schmidt S.A."/>
            <person name="Borneman A.R."/>
        </authorList>
    </citation>
    <scope>NUCLEOTIDE SEQUENCE [LARGE SCALE GENOMIC DNA]</scope>
    <source>
        <strain evidence="13">cv. Chardonnay</strain>
        <tissue evidence="12">Leaf</tissue>
    </source>
</reference>
<keyword evidence="10" id="KW-0472">Membrane</keyword>
<dbReference type="InterPro" id="IPR013083">
    <property type="entry name" value="Znf_RING/FYVE/PHD"/>
</dbReference>
<evidence type="ECO:0000313" key="13">
    <source>
        <dbReference type="Proteomes" id="UP000288805"/>
    </source>
</evidence>
<feature type="domain" description="RING-type" evidence="11">
    <location>
        <begin position="348"/>
        <end position="390"/>
    </location>
</feature>
<sequence>MDVPASQPFPSLPSLPPFLPTDHSMVFRILNMSAIPLIVFLVLICACITRIFRIGYNDHETAADAPDTDHYRDLLFQLRSHHSERLRELMQGIKELVMEASDGFVYDQTKGIKGCESGEKSSSINTGCVICLEDFKDGDVCRALPECHHVFHKECVVSWLMQSNSCPICRAFTAVFVRRLPENISDLYSIPSALSFNLYLKIHGPPPSFSSSSTTTITPTPTPTPSPTPLPPLPNADVVASVLIGFFSIFTAPLFIFLVVLTLCGCLKRFFRRRDDHQTPEPDIEIGATNLDHDHDHDHRPPSHDFSPRTHDDIRQRSVEEKLMEVAPSFVFDKSRAGEGGMKGHDECVICLEDIKDGEICRVLPECSHVFHEACVGLWLMKKRVCPICRLCVKDTVPNLD</sequence>
<accession>A0A438FAU2</accession>
<dbReference type="PANTHER" id="PTHR14155">
    <property type="entry name" value="RING FINGER DOMAIN-CONTAINING"/>
    <property type="match status" value="1"/>
</dbReference>
<dbReference type="PROSITE" id="PS50089">
    <property type="entry name" value="ZF_RING_2"/>
    <property type="match status" value="2"/>
</dbReference>
<dbReference type="SMART" id="SM00184">
    <property type="entry name" value="RING"/>
    <property type="match status" value="2"/>
</dbReference>
<dbReference type="OrthoDB" id="9984778at2759"/>
<evidence type="ECO:0000256" key="7">
    <source>
        <dbReference type="ARBA" id="ARBA00024209"/>
    </source>
</evidence>
<evidence type="ECO:0000256" key="9">
    <source>
        <dbReference type="SAM" id="MobiDB-lite"/>
    </source>
</evidence>
<proteinExistence type="inferred from homology"/>
<keyword evidence="10" id="KW-1133">Transmembrane helix</keyword>
<feature type="transmembrane region" description="Helical" evidence="10">
    <location>
        <begin position="238"/>
        <end position="264"/>
    </location>
</feature>
<evidence type="ECO:0000256" key="6">
    <source>
        <dbReference type="ARBA" id="ARBA00022833"/>
    </source>
</evidence>